<dbReference type="AlphaFoldDB" id="A0A5J4KIK1"/>
<sequence>MYIYLTKSLLLTEKGIKKTPIVTPGWPSKSVMIAMGKNTNRHGSRQLARRYDCSERYEERIEKVREINSQPIGGVHNVVPAVRLTADAYIAHGEHKWWKTSEPDSSASHGKPANTRDNRTRDSILARNTR</sequence>
<proteinExistence type="predicted"/>
<keyword evidence="3" id="KW-1185">Reference proteome</keyword>
<evidence type="ECO:0000256" key="1">
    <source>
        <dbReference type="SAM" id="MobiDB-lite"/>
    </source>
</evidence>
<feature type="region of interest" description="Disordered" evidence="1">
    <location>
        <begin position="98"/>
        <end position="130"/>
    </location>
</feature>
<evidence type="ECO:0000313" key="2">
    <source>
        <dbReference type="EMBL" id="GER87595.1"/>
    </source>
</evidence>
<dbReference type="EMBL" id="BKZW01000001">
    <property type="protein sequence ID" value="GER87595.1"/>
    <property type="molecule type" value="Genomic_DNA"/>
</dbReference>
<comment type="caution">
    <text evidence="2">The sequence shown here is derived from an EMBL/GenBank/DDBJ whole genome shotgun (WGS) entry which is preliminary data.</text>
</comment>
<accession>A0A5J4KIK1</accession>
<name>A0A5J4KIK1_9CHLR</name>
<organism evidence="2 3">
    <name type="scientific">Dictyobacter vulcani</name>
    <dbReference type="NCBI Taxonomy" id="2607529"/>
    <lineage>
        <taxon>Bacteria</taxon>
        <taxon>Bacillati</taxon>
        <taxon>Chloroflexota</taxon>
        <taxon>Ktedonobacteria</taxon>
        <taxon>Ktedonobacterales</taxon>
        <taxon>Dictyobacteraceae</taxon>
        <taxon>Dictyobacter</taxon>
    </lineage>
</organism>
<dbReference type="Proteomes" id="UP000326912">
    <property type="component" value="Unassembled WGS sequence"/>
</dbReference>
<protein>
    <submittedName>
        <fullName evidence="2">Uncharacterized protein</fullName>
    </submittedName>
</protein>
<reference evidence="2 3" key="1">
    <citation type="submission" date="2019-10" db="EMBL/GenBank/DDBJ databases">
        <title>Dictyobacter vulcani sp. nov., within the class Ktedonobacteria, isolated from soil of volcanic Mt. Zao.</title>
        <authorList>
            <person name="Zheng Y."/>
            <person name="Wang C.M."/>
            <person name="Sakai Y."/>
            <person name="Abe K."/>
            <person name="Yokota A."/>
            <person name="Yabe S."/>
        </authorList>
    </citation>
    <scope>NUCLEOTIDE SEQUENCE [LARGE SCALE GENOMIC DNA]</scope>
    <source>
        <strain evidence="2 3">W12</strain>
    </source>
</reference>
<feature type="compositionally biased region" description="Basic and acidic residues" evidence="1">
    <location>
        <begin position="114"/>
        <end position="124"/>
    </location>
</feature>
<evidence type="ECO:0000313" key="3">
    <source>
        <dbReference type="Proteomes" id="UP000326912"/>
    </source>
</evidence>
<gene>
    <name evidence="2" type="ORF">KDW_17570</name>
</gene>